<dbReference type="EMBL" id="BPLQ01014694">
    <property type="protein sequence ID" value="GIY82198.1"/>
    <property type="molecule type" value="Genomic_DNA"/>
</dbReference>
<comment type="caution">
    <text evidence="1">The sequence shown here is derived from an EMBL/GenBank/DDBJ whole genome shotgun (WGS) entry which is preliminary data.</text>
</comment>
<protein>
    <submittedName>
        <fullName evidence="1">Uncharacterized protein</fullName>
    </submittedName>
</protein>
<sequence length="100" mass="11593">MQFNHRPSTKPSECFNLKTPDSWPFLQMRGWSDDAYKGITIHHFWGRTDDETTKQTLFGCDPLEKNCGRGGSSPPFQKWDINGARLDSFLPWINVGLRFE</sequence>
<evidence type="ECO:0000313" key="1">
    <source>
        <dbReference type="EMBL" id="GIY82198.1"/>
    </source>
</evidence>
<accession>A0AAV4WIS8</accession>
<keyword evidence="2" id="KW-1185">Reference proteome</keyword>
<name>A0AAV4WIS8_9ARAC</name>
<reference evidence="1 2" key="1">
    <citation type="submission" date="2021-06" db="EMBL/GenBank/DDBJ databases">
        <title>Caerostris darwini draft genome.</title>
        <authorList>
            <person name="Kono N."/>
            <person name="Arakawa K."/>
        </authorList>
    </citation>
    <scope>NUCLEOTIDE SEQUENCE [LARGE SCALE GENOMIC DNA]</scope>
</reference>
<gene>
    <name evidence="1" type="ORF">CDAR_173271</name>
</gene>
<dbReference type="Proteomes" id="UP001054837">
    <property type="component" value="Unassembled WGS sequence"/>
</dbReference>
<proteinExistence type="predicted"/>
<evidence type="ECO:0000313" key="2">
    <source>
        <dbReference type="Proteomes" id="UP001054837"/>
    </source>
</evidence>
<dbReference type="AlphaFoldDB" id="A0AAV4WIS8"/>
<organism evidence="1 2">
    <name type="scientific">Caerostris darwini</name>
    <dbReference type="NCBI Taxonomy" id="1538125"/>
    <lineage>
        <taxon>Eukaryota</taxon>
        <taxon>Metazoa</taxon>
        <taxon>Ecdysozoa</taxon>
        <taxon>Arthropoda</taxon>
        <taxon>Chelicerata</taxon>
        <taxon>Arachnida</taxon>
        <taxon>Araneae</taxon>
        <taxon>Araneomorphae</taxon>
        <taxon>Entelegynae</taxon>
        <taxon>Araneoidea</taxon>
        <taxon>Araneidae</taxon>
        <taxon>Caerostris</taxon>
    </lineage>
</organism>